<comment type="caution">
    <text evidence="1">The sequence shown here is derived from an EMBL/GenBank/DDBJ whole genome shotgun (WGS) entry which is preliminary data.</text>
</comment>
<accession>A0AAE3SHH3</accession>
<gene>
    <name evidence="1" type="ORF">OM075_23285</name>
</gene>
<dbReference type="EMBL" id="JAPDPJ010000107">
    <property type="protein sequence ID" value="MCW3789406.1"/>
    <property type="molecule type" value="Genomic_DNA"/>
</dbReference>
<evidence type="ECO:0000313" key="2">
    <source>
        <dbReference type="Proteomes" id="UP001209229"/>
    </source>
</evidence>
<dbReference type="AlphaFoldDB" id="A0AAE3SHH3"/>
<proteinExistence type="predicted"/>
<name>A0AAE3SHH3_9BACT</name>
<dbReference type="InterPro" id="IPR001387">
    <property type="entry name" value="Cro/C1-type_HTH"/>
</dbReference>
<protein>
    <submittedName>
        <fullName evidence="1">Helix-turn-helix domain-containing protein</fullName>
    </submittedName>
</protein>
<reference evidence="1" key="1">
    <citation type="submission" date="2022-10" db="EMBL/GenBank/DDBJ databases">
        <authorList>
            <person name="Yu W.X."/>
        </authorList>
    </citation>
    <scope>NUCLEOTIDE SEQUENCE</scope>
    <source>
        <strain evidence="1">AAT</strain>
    </source>
</reference>
<dbReference type="GO" id="GO:0003677">
    <property type="term" value="F:DNA binding"/>
    <property type="evidence" value="ECO:0007669"/>
    <property type="project" value="InterPro"/>
</dbReference>
<dbReference type="SUPFAM" id="SSF47413">
    <property type="entry name" value="lambda repressor-like DNA-binding domains"/>
    <property type="match status" value="1"/>
</dbReference>
<organism evidence="1 2">
    <name type="scientific">Plebeiibacterium sediminum</name>
    <dbReference type="NCBI Taxonomy" id="2992112"/>
    <lineage>
        <taxon>Bacteria</taxon>
        <taxon>Pseudomonadati</taxon>
        <taxon>Bacteroidota</taxon>
        <taxon>Bacteroidia</taxon>
        <taxon>Marinilabiliales</taxon>
        <taxon>Marinilabiliaceae</taxon>
        <taxon>Plebeiibacterium</taxon>
    </lineage>
</organism>
<dbReference type="CDD" id="cd00093">
    <property type="entry name" value="HTH_XRE"/>
    <property type="match status" value="1"/>
</dbReference>
<dbReference type="InterPro" id="IPR010982">
    <property type="entry name" value="Lambda_DNA-bd_dom_sf"/>
</dbReference>
<keyword evidence="2" id="KW-1185">Reference proteome</keyword>
<sequence>MIDIIDKQIFYLKSELSNNNTDNNRILDLMNILKLFREIFITVFEDNNTCTCSAITRFILQYVNLQGEVNFIELLEEFIKRHELKQIDIAEGTNIHAVQISNFLNNKHSMQTNNLEKLFNFKK</sequence>
<dbReference type="Gene3D" id="1.10.260.40">
    <property type="entry name" value="lambda repressor-like DNA-binding domains"/>
    <property type="match status" value="1"/>
</dbReference>
<dbReference type="Proteomes" id="UP001209229">
    <property type="component" value="Unassembled WGS sequence"/>
</dbReference>
<dbReference type="RefSeq" id="WP_301192959.1">
    <property type="nucleotide sequence ID" value="NZ_JAPDPJ010000107.1"/>
</dbReference>
<evidence type="ECO:0000313" key="1">
    <source>
        <dbReference type="EMBL" id="MCW3789406.1"/>
    </source>
</evidence>